<evidence type="ECO:0008006" key="3">
    <source>
        <dbReference type="Google" id="ProtNLM"/>
    </source>
</evidence>
<gene>
    <name evidence="1" type="ORF">N476_24965</name>
</gene>
<dbReference type="AlphaFoldDB" id="A0A167AUH1"/>
<dbReference type="EMBL" id="AUXZ01000125">
    <property type="protein sequence ID" value="KZN45819.1"/>
    <property type="molecule type" value="Genomic_DNA"/>
</dbReference>
<comment type="caution">
    <text evidence="1">The sequence shown here is derived from an EMBL/GenBank/DDBJ whole genome shotgun (WGS) entry which is preliminary data.</text>
</comment>
<reference evidence="1 2" key="1">
    <citation type="submission" date="2013-07" db="EMBL/GenBank/DDBJ databases">
        <title>Comparative Genomic and Metabolomic Analysis of Twelve Strains of Pseudoalteromonas luteoviolacea.</title>
        <authorList>
            <person name="Vynne N.G."/>
            <person name="Mansson M."/>
            <person name="Gram L."/>
        </authorList>
    </citation>
    <scope>NUCLEOTIDE SEQUENCE [LARGE SCALE GENOMIC DNA]</scope>
    <source>
        <strain evidence="1 2">H33</strain>
    </source>
</reference>
<dbReference type="SUPFAM" id="SSF81901">
    <property type="entry name" value="HCP-like"/>
    <property type="match status" value="1"/>
</dbReference>
<evidence type="ECO:0000313" key="2">
    <source>
        <dbReference type="Proteomes" id="UP000076503"/>
    </source>
</evidence>
<accession>A0A167AUH1</accession>
<dbReference type="Proteomes" id="UP000076503">
    <property type="component" value="Unassembled WGS sequence"/>
</dbReference>
<name>A0A167AUH1_9GAMM</name>
<dbReference type="OrthoDB" id="9792653at2"/>
<sequence>MYKYLAIFSLWLFPVDAYAESDCLKSLKGTDVKMILDTCFTFEEGKMDMALLFGTHFTHKFGSKDNPSPEAIYLKSQVDNEDPQAMFIWGQFVLDIAYDEISSLEVREESKYWVNKSADSGYSYAMYSIASAYAVSTATTAKSEAEKEKAIYFAKKLSDQNFLDAKELLNKLNKTPSKEDFTLNVDSLYQEHKKLSEQQLLDLASVFSLGWYYHYRHKSLKLGVEHLKIKKDTDKSVFLLQQAMKMHNSSESSYQIGIILEKKNSSDTFKYYLWAAENKHPEAAAWVGDFYACTGEKEVGISWLHKSETFGYEYAEYSFGEIEELGEPTTCQPYWNSWPKQKLKI</sequence>
<evidence type="ECO:0000313" key="1">
    <source>
        <dbReference type="EMBL" id="KZN45819.1"/>
    </source>
</evidence>
<dbReference type="PATRIC" id="fig|1365251.3.peg.4676"/>
<proteinExistence type="predicted"/>
<organism evidence="1 2">
    <name type="scientific">Pseudoalteromonas luteoviolacea H33</name>
    <dbReference type="NCBI Taxonomy" id="1365251"/>
    <lineage>
        <taxon>Bacteria</taxon>
        <taxon>Pseudomonadati</taxon>
        <taxon>Pseudomonadota</taxon>
        <taxon>Gammaproteobacteria</taxon>
        <taxon>Alteromonadales</taxon>
        <taxon>Pseudoalteromonadaceae</taxon>
        <taxon>Pseudoalteromonas</taxon>
    </lineage>
</organism>
<dbReference type="RefSeq" id="WP_063363832.1">
    <property type="nucleotide sequence ID" value="NZ_AUXZ01000125.1"/>
</dbReference>
<protein>
    <recommendedName>
        <fullName evidence="3">Sel1 repeat family protein</fullName>
    </recommendedName>
</protein>
<dbReference type="InterPro" id="IPR011990">
    <property type="entry name" value="TPR-like_helical_dom_sf"/>
</dbReference>
<dbReference type="Gene3D" id="1.25.40.10">
    <property type="entry name" value="Tetratricopeptide repeat domain"/>
    <property type="match status" value="2"/>
</dbReference>